<dbReference type="PANTHER" id="PTHR39335:SF1">
    <property type="entry name" value="BLL4220 PROTEIN"/>
    <property type="match status" value="1"/>
</dbReference>
<dbReference type="InterPro" id="IPR005297">
    <property type="entry name" value="Lipoprotein_repeat"/>
</dbReference>
<accession>A0ABR8JQS1</accession>
<dbReference type="RefSeq" id="WP_190923740.1">
    <property type="nucleotide sequence ID" value="NZ_JACXAC010000003.1"/>
</dbReference>
<evidence type="ECO:0000313" key="3">
    <source>
        <dbReference type="Proteomes" id="UP000606003"/>
    </source>
</evidence>
<dbReference type="EMBL" id="JACXAC010000003">
    <property type="protein sequence ID" value="MBD2722310.1"/>
    <property type="molecule type" value="Genomic_DNA"/>
</dbReference>
<comment type="caution">
    <text evidence="2">The sequence shown here is derived from an EMBL/GenBank/DDBJ whole genome shotgun (WGS) entry which is preliminary data.</text>
</comment>
<sequence>MAHLAHSFLVRFRPVALALALLASLGAGVAGCKKDATPEVDQDAVANVKLANSATLGTYLTDADGNTLYLFARDVDGTNACTSAGCMPLWPVYYQADIKVPKALNAGDFSTKTTADGRQQTTYKGWPLYYYAPAVGGVNTREAPGTTGGNGIGGIWHVVSPNYGVTLASKNVEDKTTRVVASRTYLVDGLGRTLYFFAKDNGATPATQATNCTGNCAAIWPAVYKSAPLVPSTLRASDFGTITREPSTTTGPYGTTTSTREQLTYKGRPLYYYVGDGATRGKVEGHNLDDSGDKWFAAAP</sequence>
<organism evidence="2 3">
    <name type="scientific">Hymenobacter armeniacus</name>
    <dbReference type="NCBI Taxonomy" id="2771358"/>
    <lineage>
        <taxon>Bacteria</taxon>
        <taxon>Pseudomonadati</taxon>
        <taxon>Bacteroidota</taxon>
        <taxon>Cytophagia</taxon>
        <taxon>Cytophagales</taxon>
        <taxon>Hymenobacteraceae</taxon>
        <taxon>Hymenobacter</taxon>
    </lineage>
</organism>
<protein>
    <recommendedName>
        <fullName evidence="4">Lipoprotein</fullName>
    </recommendedName>
</protein>
<proteinExistence type="predicted"/>
<feature type="signal peptide" evidence="1">
    <location>
        <begin position="1"/>
        <end position="29"/>
    </location>
</feature>
<keyword evidence="3" id="KW-1185">Reference proteome</keyword>
<dbReference type="Proteomes" id="UP000606003">
    <property type="component" value="Unassembled WGS sequence"/>
</dbReference>
<evidence type="ECO:0000256" key="1">
    <source>
        <dbReference type="SAM" id="SignalP"/>
    </source>
</evidence>
<feature type="chain" id="PRO_5047170307" description="Lipoprotein" evidence="1">
    <location>
        <begin position="30"/>
        <end position="300"/>
    </location>
</feature>
<dbReference type="Pfam" id="PF03640">
    <property type="entry name" value="Lipoprotein_15"/>
    <property type="match status" value="3"/>
</dbReference>
<gene>
    <name evidence="2" type="ORF">IC234_09235</name>
</gene>
<name>A0ABR8JQS1_9BACT</name>
<evidence type="ECO:0008006" key="4">
    <source>
        <dbReference type="Google" id="ProtNLM"/>
    </source>
</evidence>
<evidence type="ECO:0000313" key="2">
    <source>
        <dbReference type="EMBL" id="MBD2722310.1"/>
    </source>
</evidence>
<reference evidence="2 3" key="1">
    <citation type="submission" date="2020-09" db="EMBL/GenBank/DDBJ databases">
        <authorList>
            <person name="Kim M.K."/>
        </authorList>
    </citation>
    <scope>NUCLEOTIDE SEQUENCE [LARGE SCALE GENOMIC DNA]</scope>
    <source>
        <strain evidence="2 3">BT189</strain>
    </source>
</reference>
<dbReference type="PANTHER" id="PTHR39335">
    <property type="entry name" value="BLL4220 PROTEIN"/>
    <property type="match status" value="1"/>
</dbReference>
<keyword evidence="1" id="KW-0732">Signal</keyword>